<dbReference type="PANTHER" id="PTHR45748">
    <property type="entry name" value="1-PHOSPHATIDYLINOSITOL 3-PHOSPHATE 5-KINASE-RELATED"/>
    <property type="match status" value="1"/>
</dbReference>
<organism evidence="6 7">
    <name type="scientific">Strongylocentrotus purpuratus</name>
    <name type="common">Purple sea urchin</name>
    <dbReference type="NCBI Taxonomy" id="7668"/>
    <lineage>
        <taxon>Eukaryota</taxon>
        <taxon>Metazoa</taxon>
        <taxon>Echinodermata</taxon>
        <taxon>Eleutherozoa</taxon>
        <taxon>Echinozoa</taxon>
        <taxon>Echinoidea</taxon>
        <taxon>Euechinoidea</taxon>
        <taxon>Echinacea</taxon>
        <taxon>Camarodonta</taxon>
        <taxon>Echinidea</taxon>
        <taxon>Strongylocentrotidae</taxon>
        <taxon>Strongylocentrotus</taxon>
    </lineage>
</organism>
<keyword evidence="3" id="KW-0418">Kinase</keyword>
<feature type="compositionally biased region" description="Basic and acidic residues" evidence="4">
    <location>
        <begin position="207"/>
        <end position="217"/>
    </location>
</feature>
<dbReference type="EnsemblMetazoa" id="XM_030973712">
    <property type="protein sequence ID" value="XP_030829572"/>
    <property type="gene ID" value="LOC589299"/>
</dbReference>
<evidence type="ECO:0000313" key="7">
    <source>
        <dbReference type="Proteomes" id="UP000007110"/>
    </source>
</evidence>
<dbReference type="SMART" id="SM00330">
    <property type="entry name" value="PIPKc"/>
    <property type="match status" value="1"/>
</dbReference>
<dbReference type="AlphaFoldDB" id="A0A7M7N0X5"/>
<keyword evidence="3" id="KW-0808">Transferase</keyword>
<accession>A0A7M7N0X5</accession>
<dbReference type="InterPro" id="IPR002498">
    <property type="entry name" value="PInositol-4-P-4/5-kinase_core"/>
</dbReference>
<sequence length="765" mass="84983">MIVMVFTYWYLYLYTYCFRFHDFLQHEKDLEKTRKREGTSLSRKPSADLDTPTPTKLESKPAFPFGLTPPLTPMLTLEQSSPVFLILPQQESSMSKPGGLAPTHVKRLETLHERRSEGRQREDSDVSMLGDLSLTYDTSARYFDYGISPGLVAGLEYRPSDPMDISAQPTTDIPDPSPRGSVNFMQGSPQTGLSLGPVPGQVQAGDANKKGDLEKSCETVNSSGKQAAQGFIIGDERIDEGKDGGTEESEKGIPISSAEEPTATVASSLTQSLDMTDGWSPAKTKPGAVKGFLNQFLQHTESTQIETPFPADEHHTLPPCSVIPIIVYDKEPSSIIAYALSSEQYKTKLYEVQQSRCGSGRLTPGGTSIGSAQGNSNPESGQSSPHTRRKAGGDSRIGGAGGPETKDLSRKIGQLKRRISQGVMMFSQRTKTSSVGGANQGASKEEGPFITIDSEDYDTQDRSNPDDRLDDLSLPHIELQFSDETNTQFFCGVYFAAQFQELRKVIFPVGEDIFIRSLSRCMQWVARGGKSGSKFMKTMDDRLILKQMSKSEAHSFLNFAPNYFQYMQKAHENNKPTALAKILGFYKVGFQNPVTNTAQKLDLLVQENLFYKRRIAQVFDLKGSIRNRHVKTSGVQTQDLVLLDENLLKHIIDSPLYIRMHSKTALAMAIKADTEFLSSHLVMDYSLLVGLDENTKELVIGIIDFIRTFTWDKKLETFVKSTSGKMPTVVSPELYRSRFLEAMDKYFLLVPDRWTGLGQDAHSTS</sequence>
<dbReference type="GO" id="GO:0000285">
    <property type="term" value="F:1-phosphatidylinositol-3-phosphate 5-kinase activity"/>
    <property type="evidence" value="ECO:0007669"/>
    <property type="project" value="InterPro"/>
</dbReference>
<evidence type="ECO:0000259" key="5">
    <source>
        <dbReference type="PROSITE" id="PS51455"/>
    </source>
</evidence>
<feature type="domain" description="PIPK" evidence="5">
    <location>
        <begin position="427"/>
        <end position="747"/>
    </location>
</feature>
<feature type="region of interest" description="Disordered" evidence="4">
    <location>
        <begin position="33"/>
        <end position="62"/>
    </location>
</feature>
<reference evidence="7" key="1">
    <citation type="submission" date="2015-02" db="EMBL/GenBank/DDBJ databases">
        <title>Genome sequencing for Strongylocentrotus purpuratus.</title>
        <authorList>
            <person name="Murali S."/>
            <person name="Liu Y."/>
            <person name="Vee V."/>
            <person name="English A."/>
            <person name="Wang M."/>
            <person name="Skinner E."/>
            <person name="Han Y."/>
            <person name="Muzny D.M."/>
            <person name="Worley K.C."/>
            <person name="Gibbs R.A."/>
        </authorList>
    </citation>
    <scope>NUCLEOTIDE SEQUENCE</scope>
</reference>
<dbReference type="RefSeq" id="XP_030829572.1">
    <property type="nucleotide sequence ID" value="XM_030973712.1"/>
</dbReference>
<evidence type="ECO:0000256" key="2">
    <source>
        <dbReference type="ARBA" id="ARBA00022840"/>
    </source>
</evidence>
<feature type="region of interest" description="Disordered" evidence="4">
    <location>
        <begin position="186"/>
        <end position="267"/>
    </location>
</feature>
<dbReference type="InterPro" id="IPR027483">
    <property type="entry name" value="PInositol-4-P-4/5-kinase_C_sf"/>
</dbReference>
<feature type="compositionally biased region" description="Polar residues" evidence="4">
    <location>
        <begin position="427"/>
        <end position="442"/>
    </location>
</feature>
<dbReference type="FunFam" id="3.30.810.10:FF:000001">
    <property type="entry name" value="1-phosphatidylinositol 3-phosphate 5-kinase FAB1"/>
    <property type="match status" value="1"/>
</dbReference>
<dbReference type="InterPro" id="IPR044769">
    <property type="entry name" value="PIKfyve_PIPKc"/>
</dbReference>
<reference evidence="6" key="2">
    <citation type="submission" date="2021-01" db="UniProtKB">
        <authorList>
            <consortium name="EnsemblMetazoa"/>
        </authorList>
    </citation>
    <scope>IDENTIFICATION</scope>
</reference>
<dbReference type="Pfam" id="PF01504">
    <property type="entry name" value="PIP5K"/>
    <property type="match status" value="2"/>
</dbReference>
<feature type="compositionally biased region" description="Basic and acidic residues" evidence="4">
    <location>
        <begin position="234"/>
        <end position="251"/>
    </location>
</feature>
<dbReference type="SUPFAM" id="SSF56104">
    <property type="entry name" value="SAICAR synthase-like"/>
    <property type="match status" value="1"/>
</dbReference>
<dbReference type="Gene3D" id="3.30.800.10">
    <property type="entry name" value="Phosphatidylinositol Phosphate Kinase II Beta"/>
    <property type="match status" value="1"/>
</dbReference>
<dbReference type="GeneID" id="589299"/>
<feature type="compositionally biased region" description="Polar residues" evidence="4">
    <location>
        <begin position="365"/>
        <end position="385"/>
    </location>
</feature>
<protein>
    <recommendedName>
        <fullName evidence="5">PIPK domain-containing protein</fullName>
    </recommendedName>
</protein>
<name>A0A7M7N0X5_STRPU</name>
<dbReference type="Proteomes" id="UP000007110">
    <property type="component" value="Unassembled WGS sequence"/>
</dbReference>
<dbReference type="PANTHER" id="PTHR45748:SF7">
    <property type="entry name" value="1-PHOSPHATIDYLINOSITOL 3-PHOSPHATE 5-KINASE-RELATED"/>
    <property type="match status" value="1"/>
</dbReference>
<dbReference type="GO" id="GO:0046488">
    <property type="term" value="P:phosphatidylinositol metabolic process"/>
    <property type="evidence" value="ECO:0007669"/>
    <property type="project" value="UniProtKB-UniRule"/>
</dbReference>
<evidence type="ECO:0000256" key="1">
    <source>
        <dbReference type="ARBA" id="ARBA00022741"/>
    </source>
</evidence>
<dbReference type="Gene3D" id="3.30.810.10">
    <property type="entry name" value="2-Layer Sandwich"/>
    <property type="match status" value="1"/>
</dbReference>
<evidence type="ECO:0000313" key="6">
    <source>
        <dbReference type="EnsemblMetazoa" id="XP_030829572"/>
    </source>
</evidence>
<keyword evidence="2 3" id="KW-0067">ATP-binding</keyword>
<dbReference type="OrthoDB" id="158357at2759"/>
<proteinExistence type="predicted"/>
<dbReference type="KEGG" id="spu:589299"/>
<feature type="region of interest" description="Disordered" evidence="4">
    <location>
        <begin position="355"/>
        <end position="412"/>
    </location>
</feature>
<keyword evidence="1 3" id="KW-0547">Nucleotide-binding</keyword>
<dbReference type="FunFam" id="3.30.800.10:FF:000004">
    <property type="entry name" value="1-phosphatidylinositol 3-phosphate 5-kinase isoform X1"/>
    <property type="match status" value="1"/>
</dbReference>
<dbReference type="InParanoid" id="A0A7M7N0X5"/>
<dbReference type="CDD" id="cd17300">
    <property type="entry name" value="PIPKc_PIKfyve"/>
    <property type="match status" value="1"/>
</dbReference>
<evidence type="ECO:0000256" key="3">
    <source>
        <dbReference type="PROSITE-ProRule" id="PRU00781"/>
    </source>
</evidence>
<feature type="region of interest" description="Disordered" evidence="4">
    <location>
        <begin position="426"/>
        <end position="465"/>
    </location>
</feature>
<dbReference type="GO" id="GO:0005524">
    <property type="term" value="F:ATP binding"/>
    <property type="evidence" value="ECO:0007669"/>
    <property type="project" value="UniProtKB-UniRule"/>
</dbReference>
<evidence type="ECO:0000256" key="4">
    <source>
        <dbReference type="SAM" id="MobiDB-lite"/>
    </source>
</evidence>
<dbReference type="InterPro" id="IPR027484">
    <property type="entry name" value="PInositol-4-P-5-kinase_N"/>
</dbReference>
<keyword evidence="7" id="KW-1185">Reference proteome</keyword>
<dbReference type="PROSITE" id="PS51455">
    <property type="entry name" value="PIPK"/>
    <property type="match status" value="1"/>
</dbReference>